<evidence type="ECO:0000313" key="3">
    <source>
        <dbReference type="EMBL" id="MDN3296776.1"/>
    </source>
</evidence>
<keyword evidence="4" id="KW-1185">Reference proteome</keyword>
<proteinExistence type="predicted"/>
<dbReference type="EMBL" id="JAUEPL010000038">
    <property type="protein sequence ID" value="MDN3296776.1"/>
    <property type="molecule type" value="Genomic_DNA"/>
</dbReference>
<keyword evidence="1" id="KW-0808">Transferase</keyword>
<dbReference type="PANTHER" id="PTHR10584">
    <property type="entry name" value="SUGAR KINASE"/>
    <property type="match status" value="1"/>
</dbReference>
<accession>A0ABT7ZBG3</accession>
<sequence>MTPIAVLGGTTMDLVAHVSRAPERGETVTGHEVRTIPGGAETFVDAPAVALGAGEPVPDALAWAAAAAALSVQRPGASTSMPYRAETDSV</sequence>
<dbReference type="Gene3D" id="3.40.1190.20">
    <property type="match status" value="2"/>
</dbReference>
<gene>
    <name evidence="3" type="ORF">QWM81_22550</name>
</gene>
<evidence type="ECO:0000256" key="1">
    <source>
        <dbReference type="ARBA" id="ARBA00022679"/>
    </source>
</evidence>
<dbReference type="Proteomes" id="UP001174050">
    <property type="component" value="Unassembled WGS sequence"/>
</dbReference>
<dbReference type="PANTHER" id="PTHR10584:SF166">
    <property type="entry name" value="RIBOKINASE"/>
    <property type="match status" value="1"/>
</dbReference>
<evidence type="ECO:0000256" key="2">
    <source>
        <dbReference type="ARBA" id="ARBA00022777"/>
    </source>
</evidence>
<comment type="caution">
    <text evidence="3">The sequence shown here is derived from an EMBL/GenBank/DDBJ whole genome shotgun (WGS) entry which is preliminary data.</text>
</comment>
<dbReference type="RefSeq" id="WP_290114096.1">
    <property type="nucleotide sequence ID" value="NZ_JAUEPL010000038.1"/>
</dbReference>
<protein>
    <submittedName>
        <fullName evidence="3">Uncharacterized protein</fullName>
    </submittedName>
</protein>
<name>A0ABT7ZBG3_9ACTN</name>
<dbReference type="InterPro" id="IPR029056">
    <property type="entry name" value="Ribokinase-like"/>
</dbReference>
<evidence type="ECO:0000313" key="4">
    <source>
        <dbReference type="Proteomes" id="UP001174050"/>
    </source>
</evidence>
<dbReference type="SUPFAM" id="SSF53613">
    <property type="entry name" value="Ribokinase-like"/>
    <property type="match status" value="2"/>
</dbReference>
<reference evidence="3" key="1">
    <citation type="submission" date="2023-06" db="EMBL/GenBank/DDBJ databases">
        <title>WGS-Sequencing of Streptomyces ficellus isolate 21 collected from sand in Gara Djebilet Iron Mine in Algeria.</title>
        <authorList>
            <person name="Zegers G.P."/>
            <person name="Gomez A."/>
            <person name="Gueddou A."/>
            <person name="Zahara A.F."/>
            <person name="Worth M."/>
            <person name="Sevigny J.L."/>
            <person name="Tisa L."/>
        </authorList>
    </citation>
    <scope>NUCLEOTIDE SEQUENCE</scope>
    <source>
        <strain evidence="3">AS11</strain>
    </source>
</reference>
<keyword evidence="2" id="KW-0418">Kinase</keyword>
<organism evidence="3 4">
    <name type="scientific">Streptomyces ficellus</name>
    <dbReference type="NCBI Taxonomy" id="1977088"/>
    <lineage>
        <taxon>Bacteria</taxon>
        <taxon>Bacillati</taxon>
        <taxon>Actinomycetota</taxon>
        <taxon>Actinomycetes</taxon>
        <taxon>Kitasatosporales</taxon>
        <taxon>Streptomycetaceae</taxon>
        <taxon>Streptomyces</taxon>
    </lineage>
</organism>